<dbReference type="AlphaFoldDB" id="A0A9D7XVB0"/>
<dbReference type="Gene3D" id="3.40.50.300">
    <property type="entry name" value="P-loop containing nucleotide triphosphate hydrolases"/>
    <property type="match status" value="1"/>
</dbReference>
<evidence type="ECO:0000313" key="2">
    <source>
        <dbReference type="Proteomes" id="UP000808337"/>
    </source>
</evidence>
<sequence length="182" mass="21153">MASGEPVDARLPYGQPFTLEQYAKMIFNCNELPKDVEHTDAFYRRFMIIPFDVTIPEEKQDKLLHVKIISTELSGVFNWILDGLNRVLSQHGFSACDAAKQALEEYKLESNSIRQFLAEEGYISSPDQYITLRDLYTYYKNFCWQDGMQAFKKMNFSKQLKALGFRKDRQPGTGNTIFYISK</sequence>
<organism evidence="1 2">
    <name type="scientific">Candidatus Opimibacter skivensis</name>
    <dbReference type="NCBI Taxonomy" id="2982028"/>
    <lineage>
        <taxon>Bacteria</taxon>
        <taxon>Pseudomonadati</taxon>
        <taxon>Bacteroidota</taxon>
        <taxon>Saprospiria</taxon>
        <taxon>Saprospirales</taxon>
        <taxon>Saprospiraceae</taxon>
        <taxon>Candidatus Opimibacter</taxon>
    </lineage>
</organism>
<reference evidence="1 2" key="1">
    <citation type="submission" date="2020-10" db="EMBL/GenBank/DDBJ databases">
        <title>Connecting structure to function with the recovery of over 1000 high-quality activated sludge metagenome-assembled genomes encoding full-length rRNA genes using long-read sequencing.</title>
        <authorList>
            <person name="Singleton C.M."/>
            <person name="Petriglieri F."/>
            <person name="Kristensen J.M."/>
            <person name="Kirkegaard R.H."/>
            <person name="Michaelsen T.Y."/>
            <person name="Andersen M.H."/>
            <person name="Karst S.M."/>
            <person name="Dueholm M.S."/>
            <person name="Nielsen P.H."/>
            <person name="Albertsen M."/>
        </authorList>
    </citation>
    <scope>NUCLEOTIDE SEQUENCE [LARGE SCALE GENOMIC DNA]</scope>
    <source>
        <strain evidence="1">Ribe_18-Q3-R11-54_MAXAC.273</strain>
    </source>
</reference>
<gene>
    <name evidence="1" type="ORF">IPP15_19345</name>
</gene>
<evidence type="ECO:0000313" key="1">
    <source>
        <dbReference type="EMBL" id="MBK9984492.1"/>
    </source>
</evidence>
<proteinExistence type="predicted"/>
<comment type="caution">
    <text evidence="1">The sequence shown here is derived from an EMBL/GenBank/DDBJ whole genome shotgun (WGS) entry which is preliminary data.</text>
</comment>
<protein>
    <recommendedName>
        <fullName evidence="3">DNA primase/nucleoside triphosphatase C-terminal domain-containing protein</fullName>
    </recommendedName>
</protein>
<dbReference type="EMBL" id="JADKGY010000029">
    <property type="protein sequence ID" value="MBK9984492.1"/>
    <property type="molecule type" value="Genomic_DNA"/>
</dbReference>
<dbReference type="Proteomes" id="UP000808337">
    <property type="component" value="Unassembled WGS sequence"/>
</dbReference>
<dbReference type="InterPro" id="IPR027417">
    <property type="entry name" value="P-loop_NTPase"/>
</dbReference>
<name>A0A9D7XVB0_9BACT</name>
<accession>A0A9D7XVB0</accession>
<evidence type="ECO:0008006" key="3">
    <source>
        <dbReference type="Google" id="ProtNLM"/>
    </source>
</evidence>